<organism evidence="1 2">
    <name type="scientific">Flavobacterium ammonificans</name>
    <dbReference type="NCBI Taxonomy" id="1751056"/>
    <lineage>
        <taxon>Bacteria</taxon>
        <taxon>Pseudomonadati</taxon>
        <taxon>Bacteroidota</taxon>
        <taxon>Flavobacteriia</taxon>
        <taxon>Flavobacteriales</taxon>
        <taxon>Flavobacteriaceae</taxon>
        <taxon>Flavobacterium</taxon>
    </lineage>
</organism>
<dbReference type="Proteomes" id="UP001319865">
    <property type="component" value="Chromosome"/>
</dbReference>
<evidence type="ECO:0000313" key="2">
    <source>
        <dbReference type="Proteomes" id="UP001319865"/>
    </source>
</evidence>
<dbReference type="Gene3D" id="2.60.120.40">
    <property type="match status" value="1"/>
</dbReference>
<proteinExistence type="predicted"/>
<gene>
    <name evidence="1" type="ORF">GENT11_05060</name>
</gene>
<name>A0ABN6KSS8_9FLAO</name>
<reference evidence="1 2" key="1">
    <citation type="journal article" date="2022" name="Int. J. Syst. Evol. Microbiol.">
        <title>Flavobacterium ammonificans sp. nov. and Flavobacterium ammoniigenes sp. nov., ammonifying bacteria isolated from surface river water.</title>
        <authorList>
            <person name="Watanabe K."/>
            <person name="Kitamura T."/>
            <person name="Ogata Y."/>
            <person name="Shindo C."/>
            <person name="Suda W."/>
        </authorList>
    </citation>
    <scope>NUCLEOTIDE SEQUENCE [LARGE SCALE GENOMIC DNA]</scope>
    <source>
        <strain evidence="1 2">GENT11</strain>
    </source>
</reference>
<evidence type="ECO:0000313" key="1">
    <source>
        <dbReference type="EMBL" id="BDB52194.1"/>
    </source>
</evidence>
<sequence length="503" mass="53734">MKKIVLFIIFGFELIYAQTGIGTTTPHASAKLHVSATDKGFLPPRVTLTSVTDATTIPNPAEGLLVYNLGSMGLQAGYYYWNGANWATIATGTTAGNAVVTRDLVKLYHEAYSTSAGKASSTDGFSFTVPVSGRYEFNFNSTAWNSNGSKVKLTFNIRQGTTNILASDYHESTSSNVWAEYEGRVEVNLNSGITYNVQIVTTTGQRDNRDFDKIFYKMVAGNLPVNQHMAERNIQLNNNFLSNDGDNEGIRIDNSGNVGIGTATPTSRLNIAGGGVKLATGFGNSTNRPSLNTSSIGNYEIRGVGSITGTAQNDSADDGFLRLSAGGGTGVSSQSSIDISGFSTVPDMSNNIVMRTGGTERLRIDPSGNVNITGRLNIGDPTGNVSTKLVGRVTAGTFLTFENLRFSVTTTGQRGLSIATVSGAVNLYVEGKYNNGASYGTRTDSPITYTTTPSASPFGWGFLTAGDTIVYHLTDADNSRMYRVTLIIMPSYINNFIAIERLL</sequence>
<evidence type="ECO:0008006" key="3">
    <source>
        <dbReference type="Google" id="ProtNLM"/>
    </source>
</evidence>
<dbReference type="RefSeq" id="WP_229330877.1">
    <property type="nucleotide sequence ID" value="NZ_AP025183.1"/>
</dbReference>
<dbReference type="EMBL" id="AP025183">
    <property type="protein sequence ID" value="BDB52194.1"/>
    <property type="molecule type" value="Genomic_DNA"/>
</dbReference>
<dbReference type="InterPro" id="IPR008983">
    <property type="entry name" value="Tumour_necrosis_fac-like_dom"/>
</dbReference>
<protein>
    <recommendedName>
        <fullName evidence="3">C1q domain-containing protein</fullName>
    </recommendedName>
</protein>
<keyword evidence="2" id="KW-1185">Reference proteome</keyword>
<reference evidence="1 2" key="2">
    <citation type="journal article" date="2022" name="Microorganisms">
        <title>Complete Genome Sequences of Two Flavobacterium ammonificans Strains and a Flavobacterium ammoniigenes Strain of Ammonifying Bacterioplankton Isolated from Surface River Water.</title>
        <authorList>
            <person name="Suda W."/>
            <person name="Ogata Y."/>
            <person name="Shindo C."/>
            <person name="Watanabe K."/>
        </authorList>
    </citation>
    <scope>NUCLEOTIDE SEQUENCE [LARGE SCALE GENOMIC DNA]</scope>
    <source>
        <strain evidence="1 2">GENT11</strain>
    </source>
</reference>
<accession>A0ABN6KSS8</accession>